<dbReference type="GO" id="GO:0003677">
    <property type="term" value="F:DNA binding"/>
    <property type="evidence" value="ECO:0007669"/>
    <property type="project" value="UniProtKB-KW"/>
</dbReference>
<keyword evidence="8" id="KW-1185">Reference proteome</keyword>
<keyword evidence="5" id="KW-0539">Nucleus</keyword>
<dbReference type="Gramene" id="TraesJUL4D03G02452900.1">
    <property type="protein sequence ID" value="TraesJUL4D03G02452900.1"/>
    <property type="gene ID" value="TraesJUL4D03G02452900"/>
</dbReference>
<dbReference type="EnsemblPlants" id="TraesCS4D02G071600.1">
    <property type="protein sequence ID" value="TraesCS4D02G071600.1"/>
    <property type="gene ID" value="TraesCS4D02G071600"/>
</dbReference>
<organism evidence="7">
    <name type="scientific">Triticum aestivum</name>
    <name type="common">Wheat</name>
    <dbReference type="NCBI Taxonomy" id="4565"/>
    <lineage>
        <taxon>Eukaryota</taxon>
        <taxon>Viridiplantae</taxon>
        <taxon>Streptophyta</taxon>
        <taxon>Embryophyta</taxon>
        <taxon>Tracheophyta</taxon>
        <taxon>Spermatophyta</taxon>
        <taxon>Magnoliopsida</taxon>
        <taxon>Liliopsida</taxon>
        <taxon>Poales</taxon>
        <taxon>Poaceae</taxon>
        <taxon>BOP clade</taxon>
        <taxon>Pooideae</taxon>
        <taxon>Triticodae</taxon>
        <taxon>Triticeae</taxon>
        <taxon>Triticinae</taxon>
        <taxon>Triticum</taxon>
    </lineage>
</organism>
<dbReference type="AlphaFoldDB" id="A0A3B6JGB4"/>
<dbReference type="Gene3D" id="2.40.330.10">
    <property type="entry name" value="DNA-binding pseudobarrel domain"/>
    <property type="match status" value="2"/>
</dbReference>
<dbReference type="SUPFAM" id="SSF101936">
    <property type="entry name" value="DNA-binding pseudobarrel domain"/>
    <property type="match status" value="2"/>
</dbReference>
<evidence type="ECO:0000313" key="7">
    <source>
        <dbReference type="EnsemblPlants" id="TraesCS4D02G071600.1"/>
    </source>
</evidence>
<keyword evidence="2" id="KW-0805">Transcription regulation</keyword>
<proteinExistence type="predicted"/>
<evidence type="ECO:0000256" key="3">
    <source>
        <dbReference type="ARBA" id="ARBA00023125"/>
    </source>
</evidence>
<accession>A0A3B6JGB4</accession>
<dbReference type="InterPro" id="IPR003340">
    <property type="entry name" value="B3_DNA-bd"/>
</dbReference>
<dbReference type="InterPro" id="IPR015300">
    <property type="entry name" value="DNA-bd_pseudobarrel_sf"/>
</dbReference>
<dbReference type="OrthoDB" id="1666376at2759"/>
<evidence type="ECO:0000256" key="1">
    <source>
        <dbReference type="ARBA" id="ARBA00004123"/>
    </source>
</evidence>
<evidence type="ECO:0000259" key="6">
    <source>
        <dbReference type="PROSITE" id="PS50863"/>
    </source>
</evidence>
<evidence type="ECO:0000256" key="5">
    <source>
        <dbReference type="ARBA" id="ARBA00023242"/>
    </source>
</evidence>
<dbReference type="SMR" id="A0A3B6JGB4"/>
<reference evidence="7" key="1">
    <citation type="submission" date="2018-08" db="EMBL/GenBank/DDBJ databases">
        <authorList>
            <person name="Rossello M."/>
        </authorList>
    </citation>
    <scope>NUCLEOTIDE SEQUENCE [LARGE SCALE GENOMIC DNA]</scope>
    <source>
        <strain evidence="7">cv. Chinese Spring</strain>
    </source>
</reference>
<dbReference type="PROSITE" id="PS50863">
    <property type="entry name" value="B3"/>
    <property type="match status" value="2"/>
</dbReference>
<feature type="domain" description="TF-B3" evidence="6">
    <location>
        <begin position="229"/>
        <end position="292"/>
    </location>
</feature>
<dbReference type="CDD" id="cd10017">
    <property type="entry name" value="B3_DNA"/>
    <property type="match status" value="2"/>
</dbReference>
<dbReference type="Gramene" id="TraesCAD_scaffold_003701_01G000400.1">
    <property type="protein sequence ID" value="TraesCAD_scaffold_003701_01G000400.1"/>
    <property type="gene ID" value="TraesCAD_scaffold_003701_01G000400"/>
</dbReference>
<comment type="subcellular location">
    <subcellularLocation>
        <location evidence="1">Nucleus</location>
    </subcellularLocation>
</comment>
<sequence length="292" mass="33054">MIGDFRDRMTIPDKFVQKFRGQITRTVKLESRNGNTFDVHVTEDLHKVVLQSGWEVFVSAHGISMGDFLVFNYDGNSWFKVLIFDPSGCERLSSSCLPMKTAPHDGQECGEKLTGTLSMRHDLPMMGSPQSERGTMIQWDNSNHVENSIVLGSSSAPSSDSSGDGLSLEDNQELSFVPSPILRNRANLTDIQERKMNEKVDAIHSKIPIYGTVMTKCNIFGSPCILDQTLMLQRRDKSWKVQFHINKNNTKRLFQGWGEFADDNNLKVGDLCLFEPLQKKNRVMNVHIIRKA</sequence>
<dbReference type="Gramene" id="TraesCS4D03G0134800.1">
    <property type="protein sequence ID" value="TraesCS4D03G0134800.1.CDS"/>
    <property type="gene ID" value="TraesCS4D03G0134800"/>
</dbReference>
<gene>
    <name evidence="7" type="primary">LOC123099559</name>
</gene>
<dbReference type="GO" id="GO:0005634">
    <property type="term" value="C:nucleus"/>
    <property type="evidence" value="ECO:0007669"/>
    <property type="project" value="UniProtKB-SubCell"/>
</dbReference>
<dbReference type="PANTHER" id="PTHR31391:SF121">
    <property type="entry name" value="B3 DOMAIN-CONTAINING PROTEIN OS08G0325100-RELATED"/>
    <property type="match status" value="1"/>
</dbReference>
<evidence type="ECO:0000256" key="4">
    <source>
        <dbReference type="ARBA" id="ARBA00023163"/>
    </source>
</evidence>
<dbReference type="RefSeq" id="XP_044377633.1">
    <property type="nucleotide sequence ID" value="XM_044521698.1"/>
</dbReference>
<reference evidence="7" key="2">
    <citation type="submission" date="2018-10" db="UniProtKB">
        <authorList>
            <consortium name="EnsemblPlants"/>
        </authorList>
    </citation>
    <scope>IDENTIFICATION</scope>
</reference>
<dbReference type="GeneID" id="123099559"/>
<evidence type="ECO:0000256" key="2">
    <source>
        <dbReference type="ARBA" id="ARBA00023015"/>
    </source>
</evidence>
<feature type="domain" description="TF-B3" evidence="6">
    <location>
        <begin position="1"/>
        <end position="87"/>
    </location>
</feature>
<dbReference type="SMART" id="SM01019">
    <property type="entry name" value="B3"/>
    <property type="match status" value="2"/>
</dbReference>
<keyword evidence="3" id="KW-0238">DNA-binding</keyword>
<dbReference type="InterPro" id="IPR044837">
    <property type="entry name" value="REM16-like"/>
</dbReference>
<dbReference type="Proteomes" id="UP000019116">
    <property type="component" value="Chromosome 4D"/>
</dbReference>
<keyword evidence="4" id="KW-0804">Transcription</keyword>
<name>A0A3B6JGB4_WHEAT</name>
<protein>
    <recommendedName>
        <fullName evidence="6">TF-B3 domain-containing protein</fullName>
    </recommendedName>
</protein>
<dbReference type="Pfam" id="PF02362">
    <property type="entry name" value="B3"/>
    <property type="match status" value="2"/>
</dbReference>
<dbReference type="Gramene" id="TraesCS4D02G071600.1">
    <property type="protein sequence ID" value="TraesCS4D02G071600.1"/>
    <property type="gene ID" value="TraesCS4D02G071600"/>
</dbReference>
<dbReference type="PANTHER" id="PTHR31391">
    <property type="entry name" value="B3 DOMAIN-CONTAINING PROTEIN OS11G0197600-RELATED"/>
    <property type="match status" value="1"/>
</dbReference>
<evidence type="ECO:0000313" key="8">
    <source>
        <dbReference type="Proteomes" id="UP000019116"/>
    </source>
</evidence>